<dbReference type="Proteomes" id="UP000759246">
    <property type="component" value="Unassembled WGS sequence"/>
</dbReference>
<accession>A0A929WV72</accession>
<dbReference type="AlphaFoldDB" id="A0A929WV72"/>
<evidence type="ECO:0000313" key="2">
    <source>
        <dbReference type="Proteomes" id="UP000759246"/>
    </source>
</evidence>
<proteinExistence type="predicted"/>
<evidence type="ECO:0000313" key="1">
    <source>
        <dbReference type="EMBL" id="MBF0965858.1"/>
    </source>
</evidence>
<name>A0A929WV72_9ACTO</name>
<sequence length="55" mass="5767">MALPLDLTTTTVTSLDKAIPRVDRGEAGTCPVAVIAVSARTWDATPYEPTTHVVG</sequence>
<protein>
    <submittedName>
        <fullName evidence="1">Uncharacterized protein</fullName>
    </submittedName>
</protein>
<dbReference type="EMBL" id="JABZGF010000019">
    <property type="protein sequence ID" value="MBF0965858.1"/>
    <property type="molecule type" value="Genomic_DNA"/>
</dbReference>
<comment type="caution">
    <text evidence="1">The sequence shown here is derived from an EMBL/GenBank/DDBJ whole genome shotgun (WGS) entry which is preliminary data.</text>
</comment>
<organism evidence="1 2">
    <name type="scientific">Actinomyces bouchesdurhonensis</name>
    <dbReference type="NCBI Taxonomy" id="1852361"/>
    <lineage>
        <taxon>Bacteria</taxon>
        <taxon>Bacillati</taxon>
        <taxon>Actinomycetota</taxon>
        <taxon>Actinomycetes</taxon>
        <taxon>Actinomycetales</taxon>
        <taxon>Actinomycetaceae</taxon>
        <taxon>Actinomyces</taxon>
    </lineage>
</organism>
<reference evidence="1" key="1">
    <citation type="submission" date="2020-04" db="EMBL/GenBank/DDBJ databases">
        <title>Deep metagenomics examines the oral microbiome during advanced dental caries in children, revealing novel taxa and co-occurrences with host molecules.</title>
        <authorList>
            <person name="Baker J.L."/>
            <person name="Morton J.T."/>
            <person name="Dinis M."/>
            <person name="Alvarez R."/>
            <person name="Tran N.C."/>
            <person name="Knight R."/>
            <person name="Edlund A."/>
        </authorList>
    </citation>
    <scope>NUCLEOTIDE SEQUENCE</scope>
    <source>
        <strain evidence="1">JCVI_30_bin.13</strain>
    </source>
</reference>
<gene>
    <name evidence="1" type="ORF">HXK09_01585</name>
</gene>